<organism evidence="1">
    <name type="scientific">Uncultured Desulfatiglans sp</name>
    <dbReference type="NCBI Taxonomy" id="1748965"/>
    <lineage>
        <taxon>Bacteria</taxon>
        <taxon>Pseudomonadati</taxon>
        <taxon>Thermodesulfobacteriota</taxon>
        <taxon>Desulfobacteria</taxon>
        <taxon>Desulfatiglandales</taxon>
        <taxon>Desulfatiglandaceae</taxon>
        <taxon>Desulfatiglans</taxon>
        <taxon>environmental samples</taxon>
    </lineage>
</organism>
<evidence type="ECO:0000313" key="1">
    <source>
        <dbReference type="EMBL" id="VBB46295.1"/>
    </source>
</evidence>
<protein>
    <submittedName>
        <fullName evidence="1">Uncharacterized protein</fullName>
    </submittedName>
</protein>
<dbReference type="EMBL" id="UPXX01000031">
    <property type="protein sequence ID" value="VBB46295.1"/>
    <property type="molecule type" value="Genomic_DNA"/>
</dbReference>
<dbReference type="AlphaFoldDB" id="A0A653AEH1"/>
<accession>A0A653AEH1</accession>
<name>A0A653AEH1_UNCDX</name>
<gene>
    <name evidence="1" type="ORF">TRIP_B40213</name>
</gene>
<proteinExistence type="predicted"/>
<sequence length="64" mass="6982">MVFLTNLGANLPVCLCGGLQPASVQTLDRLDIRPKSSFPNWQLCPNENSPDGSNYLTAYVVTIK</sequence>
<reference evidence="1" key="1">
    <citation type="submission" date="2018-07" db="EMBL/GenBank/DDBJ databases">
        <authorList>
            <consortium name="Genoscope - CEA"/>
            <person name="William W."/>
        </authorList>
    </citation>
    <scope>NUCLEOTIDE SEQUENCE</scope>
    <source>
        <strain evidence="1">IK1</strain>
    </source>
</reference>